<feature type="transmembrane region" description="Helical" evidence="8">
    <location>
        <begin position="80"/>
        <end position="104"/>
    </location>
</feature>
<feature type="compositionally biased region" description="Basic residues" evidence="9">
    <location>
        <begin position="356"/>
        <end position="365"/>
    </location>
</feature>
<keyword evidence="8" id="KW-0378">Hydrolase</keyword>
<comment type="caution">
    <text evidence="10">The sequence shown here is derived from an EMBL/GenBank/DDBJ whole genome shotgun (WGS) entry which is preliminary data.</text>
</comment>
<name>A0A2A2L7Q8_9BILA</name>
<feature type="compositionally biased region" description="Low complexity" evidence="9">
    <location>
        <begin position="307"/>
        <end position="322"/>
    </location>
</feature>
<comment type="subunit">
    <text evidence="8">Homodimer.</text>
</comment>
<feature type="transmembrane region" description="Helical" evidence="8">
    <location>
        <begin position="223"/>
        <end position="239"/>
    </location>
</feature>
<dbReference type="Gene3D" id="1.10.472.100">
    <property type="entry name" value="Presenilin"/>
    <property type="match status" value="1"/>
</dbReference>
<dbReference type="GO" id="GO:0070765">
    <property type="term" value="C:gamma-secretase complex"/>
    <property type="evidence" value="ECO:0007669"/>
    <property type="project" value="TreeGrafter"/>
</dbReference>
<organism evidence="10 11">
    <name type="scientific">Diploscapter pachys</name>
    <dbReference type="NCBI Taxonomy" id="2018661"/>
    <lineage>
        <taxon>Eukaryota</taxon>
        <taxon>Metazoa</taxon>
        <taxon>Ecdysozoa</taxon>
        <taxon>Nematoda</taxon>
        <taxon>Chromadorea</taxon>
        <taxon>Rhabditida</taxon>
        <taxon>Rhabditina</taxon>
        <taxon>Rhabditomorpha</taxon>
        <taxon>Rhabditoidea</taxon>
        <taxon>Rhabditidae</taxon>
        <taxon>Diploscapter</taxon>
    </lineage>
</organism>
<feature type="compositionally biased region" description="Polar residues" evidence="9">
    <location>
        <begin position="328"/>
        <end position="350"/>
    </location>
</feature>
<feature type="transmembrane region" description="Helical" evidence="8">
    <location>
        <begin position="475"/>
        <end position="494"/>
    </location>
</feature>
<evidence type="ECO:0000256" key="2">
    <source>
        <dbReference type="ARBA" id="ARBA00022692"/>
    </source>
</evidence>
<evidence type="ECO:0000313" key="11">
    <source>
        <dbReference type="Proteomes" id="UP000218231"/>
    </source>
</evidence>
<evidence type="ECO:0000256" key="4">
    <source>
        <dbReference type="ARBA" id="ARBA00022976"/>
    </source>
</evidence>
<dbReference type="GO" id="GO:0005789">
    <property type="term" value="C:endoplasmic reticulum membrane"/>
    <property type="evidence" value="ECO:0007669"/>
    <property type="project" value="UniProtKB-SubCell"/>
</dbReference>
<proteinExistence type="inferred from homology"/>
<dbReference type="GO" id="GO:0016485">
    <property type="term" value="P:protein processing"/>
    <property type="evidence" value="ECO:0007669"/>
    <property type="project" value="InterPro"/>
</dbReference>
<dbReference type="SMART" id="SM00730">
    <property type="entry name" value="PSN"/>
    <property type="match status" value="1"/>
</dbReference>
<comment type="function">
    <text evidence="8">Probable subunit of the gamma-secretase complex, an endoprotease complex that catalyzes the intramembrane cleavage of integral membrane proteins such as Notch receptors.</text>
</comment>
<dbReference type="EMBL" id="LIAE01007074">
    <property type="protein sequence ID" value="PAV82194.1"/>
    <property type="molecule type" value="Genomic_DNA"/>
</dbReference>
<dbReference type="PRINTS" id="PR01072">
    <property type="entry name" value="PRESENILIN"/>
</dbReference>
<dbReference type="GO" id="GO:0055074">
    <property type="term" value="P:calcium ion homeostasis"/>
    <property type="evidence" value="ECO:0007669"/>
    <property type="project" value="TreeGrafter"/>
</dbReference>
<protein>
    <recommendedName>
        <fullName evidence="8">Presenilin</fullName>
        <ecNumber evidence="8">3.4.23.-</ecNumber>
    </recommendedName>
</protein>
<feature type="compositionally biased region" description="Polar residues" evidence="9">
    <location>
        <begin position="398"/>
        <end position="408"/>
    </location>
</feature>
<evidence type="ECO:0000256" key="7">
    <source>
        <dbReference type="ARBA" id="ARBA00023136"/>
    </source>
</evidence>
<comment type="similarity">
    <text evidence="1 8">Belongs to the peptidase A22A family.</text>
</comment>
<feature type="region of interest" description="Disordered" evidence="9">
    <location>
        <begin position="307"/>
        <end position="410"/>
    </location>
</feature>
<dbReference type="GO" id="GO:0042500">
    <property type="term" value="F:aspartic endopeptidase activity, intramembrane cleaving"/>
    <property type="evidence" value="ECO:0007669"/>
    <property type="project" value="InterPro"/>
</dbReference>
<keyword evidence="3 8" id="KW-0256">Endoplasmic reticulum</keyword>
<feature type="region of interest" description="Disordered" evidence="9">
    <location>
        <begin position="1"/>
        <end position="67"/>
    </location>
</feature>
<dbReference type="STRING" id="2018661.A0A2A2L7Q8"/>
<keyword evidence="2 8" id="KW-0812">Transmembrane</keyword>
<dbReference type="AlphaFoldDB" id="A0A2A2L7Q8"/>
<dbReference type="InterPro" id="IPR001108">
    <property type="entry name" value="Peptidase_A22A"/>
</dbReference>
<keyword evidence="4 8" id="KW-0914">Notch signaling pathway</keyword>
<feature type="transmembrane region" description="Helical" evidence="8">
    <location>
        <begin position="160"/>
        <end position="181"/>
    </location>
</feature>
<evidence type="ECO:0000313" key="10">
    <source>
        <dbReference type="EMBL" id="PAV82194.1"/>
    </source>
</evidence>
<keyword evidence="8" id="KW-0645">Protease</keyword>
<dbReference type="InterPro" id="IPR006639">
    <property type="entry name" value="Preselin/SPP"/>
</dbReference>
<accession>A0A2A2L7Q8</accession>
<evidence type="ECO:0000256" key="9">
    <source>
        <dbReference type="SAM" id="MobiDB-lite"/>
    </source>
</evidence>
<dbReference type="PANTHER" id="PTHR10202">
    <property type="entry name" value="PRESENILIN"/>
    <property type="match status" value="1"/>
</dbReference>
<dbReference type="EC" id="3.4.23.-" evidence="8"/>
<evidence type="ECO:0000256" key="5">
    <source>
        <dbReference type="ARBA" id="ARBA00022989"/>
    </source>
</evidence>
<sequence>MSDRNIEAGTSGDGVGMTEEGQGQATDRKIRKRKPAEQSRNANNNLTSYGTTTTSGPVVARNADNDDEEDEELKYGARHVIYLFIPVSICMAFVVFTLNTVSFYTRSDGRHLLYTPFVKETDSASEKMLMSLGNALVMLFVIAVMTLLLILFYKYRCYKVIHGWLIVSSFLLLFLFTSIYLQEVMRAFNVSLSIVSVGFFLINYGAVGMMVIHWKGPLKLQQFYLITMSALMALVFIKYLPEWTVWSVLAVISIWDLVAVLAPQGPLRILVETAQERNEPIFPALIYSSGILYPYVLLTTIPGSDAETTQQEAQNQNAAPNPEDSREQNASSTNSSSEGEAVNTSSSTSGLLKPSAKGHKVKRLVQKPDYVQIENTNSPDDRAREAAASLNRAGTGRNGEQTGQQRTAGQRLHDNLQEEKGVKLGLGDFIFYSVLVGKASSYFDWNTTVACYIAILIGLAFTLVLLAVFKRALPALPISIFAGLIFYFCTRWIVTPFVSDLTRRQLVF</sequence>
<reference evidence="10 11" key="1">
    <citation type="journal article" date="2017" name="Curr. Biol.">
        <title>Genome architecture and evolution of a unichromosomal asexual nematode.</title>
        <authorList>
            <person name="Fradin H."/>
            <person name="Zegar C."/>
            <person name="Gutwein M."/>
            <person name="Lucas J."/>
            <person name="Kovtun M."/>
            <person name="Corcoran D."/>
            <person name="Baugh L.R."/>
            <person name="Kiontke K."/>
            <person name="Gunsalus K."/>
            <person name="Fitch D.H."/>
            <person name="Piano F."/>
        </authorList>
    </citation>
    <scope>NUCLEOTIDE SEQUENCE [LARGE SCALE GENOMIC DNA]</scope>
    <source>
        <strain evidence="10">PF1309</strain>
    </source>
</reference>
<gene>
    <name evidence="10" type="ORF">WR25_14819</name>
</gene>
<keyword evidence="11" id="KW-1185">Reference proteome</keyword>
<evidence type="ECO:0000256" key="6">
    <source>
        <dbReference type="ARBA" id="ARBA00023034"/>
    </source>
</evidence>
<dbReference type="PANTHER" id="PTHR10202:SF13">
    <property type="entry name" value="PRESENILIN HOMOLOG"/>
    <property type="match status" value="1"/>
</dbReference>
<keyword evidence="5 8" id="KW-1133">Transmembrane helix</keyword>
<evidence type="ECO:0000256" key="1">
    <source>
        <dbReference type="ARBA" id="ARBA00008604"/>
    </source>
</evidence>
<feature type="transmembrane region" description="Helical" evidence="8">
    <location>
        <begin position="132"/>
        <end position="153"/>
    </location>
</feature>
<feature type="transmembrane region" description="Helical" evidence="8">
    <location>
        <begin position="245"/>
        <end position="262"/>
    </location>
</feature>
<dbReference type="Pfam" id="PF01080">
    <property type="entry name" value="Presenilin"/>
    <property type="match status" value="1"/>
</dbReference>
<comment type="subcellular location">
    <subcellularLocation>
        <location evidence="8">Endoplasmic reticulum membrane</location>
        <topology evidence="8">Multi-pass membrane protein</topology>
    </subcellularLocation>
    <subcellularLocation>
        <location evidence="8">Golgi apparatus membrane</location>
        <topology evidence="8">Multi-pass membrane protein</topology>
    </subcellularLocation>
</comment>
<dbReference type="Proteomes" id="UP000218231">
    <property type="component" value="Unassembled WGS sequence"/>
</dbReference>
<comment type="domain">
    <text evidence="8">The PAL motif is required for normal active site conformation.</text>
</comment>
<evidence type="ECO:0000256" key="3">
    <source>
        <dbReference type="ARBA" id="ARBA00022824"/>
    </source>
</evidence>
<dbReference type="OrthoDB" id="20287at2759"/>
<dbReference type="GO" id="GO:0006509">
    <property type="term" value="P:membrane protein ectodomain proteolysis"/>
    <property type="evidence" value="ECO:0007669"/>
    <property type="project" value="TreeGrafter"/>
</dbReference>
<keyword evidence="7 8" id="KW-0472">Membrane</keyword>
<feature type="transmembrane region" description="Helical" evidence="8">
    <location>
        <begin position="449"/>
        <end position="469"/>
    </location>
</feature>
<keyword evidence="6 8" id="KW-0333">Golgi apparatus</keyword>
<feature type="transmembrane region" description="Helical" evidence="8">
    <location>
        <begin position="187"/>
        <end position="211"/>
    </location>
</feature>
<dbReference type="GO" id="GO:0000139">
    <property type="term" value="C:Golgi membrane"/>
    <property type="evidence" value="ECO:0007669"/>
    <property type="project" value="UniProtKB-SubCell"/>
</dbReference>
<dbReference type="GO" id="GO:0007219">
    <property type="term" value="P:Notch signaling pathway"/>
    <property type="evidence" value="ECO:0007669"/>
    <property type="project" value="UniProtKB-KW"/>
</dbReference>
<dbReference type="InterPro" id="IPR042524">
    <property type="entry name" value="Presenilin_C"/>
</dbReference>
<dbReference type="FunFam" id="1.10.472.100:FF:000001">
    <property type="entry name" value="Presenilin"/>
    <property type="match status" value="1"/>
</dbReference>
<dbReference type="GO" id="GO:0034205">
    <property type="term" value="P:amyloid-beta formation"/>
    <property type="evidence" value="ECO:0007669"/>
    <property type="project" value="TreeGrafter"/>
</dbReference>
<evidence type="ECO:0000256" key="8">
    <source>
        <dbReference type="RuleBase" id="RU361148"/>
    </source>
</evidence>
<feature type="compositionally biased region" description="Polar residues" evidence="9">
    <location>
        <begin position="38"/>
        <end position="56"/>
    </location>
</feature>